<comment type="caution">
    <text evidence="1">The sequence shown here is derived from an EMBL/GenBank/DDBJ whole genome shotgun (WGS) entry which is preliminary data.</text>
</comment>
<evidence type="ECO:0000313" key="1">
    <source>
        <dbReference type="EMBL" id="CAH3034398.1"/>
    </source>
</evidence>
<keyword evidence="2" id="KW-1185">Reference proteome</keyword>
<accession>A0AAU9VQR9</accession>
<dbReference type="AlphaFoldDB" id="A0AAU9VQR9"/>
<reference evidence="1 2" key="1">
    <citation type="submission" date="2022-05" db="EMBL/GenBank/DDBJ databases">
        <authorList>
            <consortium name="Genoscope - CEA"/>
            <person name="William W."/>
        </authorList>
    </citation>
    <scope>NUCLEOTIDE SEQUENCE [LARGE SCALE GENOMIC DNA]</scope>
</reference>
<evidence type="ECO:0000313" key="2">
    <source>
        <dbReference type="Proteomes" id="UP001159428"/>
    </source>
</evidence>
<gene>
    <name evidence="1" type="ORF">PMEA_00010667</name>
</gene>
<organism evidence="1 2">
    <name type="scientific">Pocillopora meandrina</name>
    <dbReference type="NCBI Taxonomy" id="46732"/>
    <lineage>
        <taxon>Eukaryota</taxon>
        <taxon>Metazoa</taxon>
        <taxon>Cnidaria</taxon>
        <taxon>Anthozoa</taxon>
        <taxon>Hexacorallia</taxon>
        <taxon>Scleractinia</taxon>
        <taxon>Astrocoeniina</taxon>
        <taxon>Pocilloporidae</taxon>
        <taxon>Pocillopora</taxon>
    </lineage>
</organism>
<proteinExistence type="predicted"/>
<sequence length="58" mass="6803">MNGTIMDLTHGTGNVCRQVVWMLHAQSRLRCEVDMLENGRVKDFIKRMLNTKRDELKI</sequence>
<dbReference type="EMBL" id="CALNXJ010000002">
    <property type="protein sequence ID" value="CAH3034398.1"/>
    <property type="molecule type" value="Genomic_DNA"/>
</dbReference>
<name>A0AAU9VQR9_9CNID</name>
<dbReference type="Proteomes" id="UP001159428">
    <property type="component" value="Unassembled WGS sequence"/>
</dbReference>
<protein>
    <submittedName>
        <fullName evidence="1">Uncharacterized protein</fullName>
    </submittedName>
</protein>